<sequence length="163" mass="17062">MGAIALTGASYVGAWQQAVRSLLEPEQGWNWPLVLLYGGGYAVAMVLFFIAERAGWFEDEDEAAARAIVRRALATGELPPDGSPAAWRARLEAELHAARVGRWGVAVTGLGIAAATAAAAVVLGDPVVGLLAAGLAGFVVVPVRWFSRRLARAEELLARVGSA</sequence>
<accession>A0A4Q7Y9Q1</accession>
<feature type="transmembrane region" description="Helical" evidence="1">
    <location>
        <begin position="127"/>
        <end position="146"/>
    </location>
</feature>
<evidence type="ECO:0000313" key="3">
    <source>
        <dbReference type="Proteomes" id="UP000292507"/>
    </source>
</evidence>
<keyword evidence="1" id="KW-0812">Transmembrane</keyword>
<gene>
    <name evidence="2" type="ORF">BKA19_3495</name>
</gene>
<reference evidence="2 3" key="1">
    <citation type="submission" date="2019-02" db="EMBL/GenBank/DDBJ databases">
        <title>Sequencing the genomes of 1000 actinobacteria strains.</title>
        <authorList>
            <person name="Klenk H.-P."/>
        </authorList>
    </citation>
    <scope>NUCLEOTIDE SEQUENCE [LARGE SCALE GENOMIC DNA]</scope>
    <source>
        <strain evidence="2 3">DSM 44509</strain>
    </source>
</reference>
<keyword evidence="1" id="KW-0472">Membrane</keyword>
<dbReference type="AlphaFoldDB" id="A0A4Q7Y9Q1"/>
<evidence type="ECO:0000256" key="1">
    <source>
        <dbReference type="SAM" id="Phobius"/>
    </source>
</evidence>
<name>A0A4Q7Y9Q1_9ACTN</name>
<dbReference type="Proteomes" id="UP000292507">
    <property type="component" value="Unassembled WGS sequence"/>
</dbReference>
<feature type="transmembrane region" description="Helical" evidence="1">
    <location>
        <begin position="30"/>
        <end position="51"/>
    </location>
</feature>
<dbReference type="EMBL" id="SHKV01000001">
    <property type="protein sequence ID" value="RZU33760.1"/>
    <property type="molecule type" value="Genomic_DNA"/>
</dbReference>
<keyword evidence="3" id="KW-1185">Reference proteome</keyword>
<dbReference type="RefSeq" id="WP_104529485.1">
    <property type="nucleotide sequence ID" value="NZ_POQT01000028.1"/>
</dbReference>
<keyword evidence="1" id="KW-1133">Transmembrane helix</keyword>
<comment type="caution">
    <text evidence="2">The sequence shown here is derived from an EMBL/GenBank/DDBJ whole genome shotgun (WGS) entry which is preliminary data.</text>
</comment>
<feature type="transmembrane region" description="Helical" evidence="1">
    <location>
        <begin position="100"/>
        <end position="121"/>
    </location>
</feature>
<protein>
    <submittedName>
        <fullName evidence="2">Uncharacterized protein</fullName>
    </submittedName>
</protein>
<proteinExistence type="predicted"/>
<evidence type="ECO:0000313" key="2">
    <source>
        <dbReference type="EMBL" id="RZU33760.1"/>
    </source>
</evidence>
<organism evidence="2 3">
    <name type="scientific">Blastococcus saxobsidens</name>
    <dbReference type="NCBI Taxonomy" id="138336"/>
    <lineage>
        <taxon>Bacteria</taxon>
        <taxon>Bacillati</taxon>
        <taxon>Actinomycetota</taxon>
        <taxon>Actinomycetes</taxon>
        <taxon>Geodermatophilales</taxon>
        <taxon>Geodermatophilaceae</taxon>
        <taxon>Blastococcus</taxon>
    </lineage>
</organism>